<dbReference type="GeneID" id="129346264"/>
<protein>
    <submittedName>
        <fullName evidence="9">E3 ubiquitin-protein ligase RNF135-like isoform X1</fullName>
    </submittedName>
</protein>
<dbReference type="KEGG" id="emc:129346264"/>
<dbReference type="SUPFAM" id="SSF49899">
    <property type="entry name" value="Concanavalin A-like lectins/glucanases"/>
    <property type="match status" value="1"/>
</dbReference>
<reference evidence="9" key="1">
    <citation type="submission" date="2025-08" db="UniProtKB">
        <authorList>
            <consortium name="RefSeq"/>
        </authorList>
    </citation>
    <scope>IDENTIFICATION</scope>
    <source>
        <tissue evidence="9">Blood</tissue>
    </source>
</reference>
<dbReference type="Pfam" id="PF00622">
    <property type="entry name" value="SPRY"/>
    <property type="match status" value="1"/>
</dbReference>
<dbReference type="SUPFAM" id="SSF57850">
    <property type="entry name" value="RING/U-box"/>
    <property type="match status" value="1"/>
</dbReference>
<dbReference type="InterPro" id="IPR013320">
    <property type="entry name" value="ConA-like_dom_sf"/>
</dbReference>
<dbReference type="InterPro" id="IPR001870">
    <property type="entry name" value="B30.2/SPRY"/>
</dbReference>
<feature type="compositionally biased region" description="Low complexity" evidence="5">
    <location>
        <begin position="309"/>
        <end position="337"/>
    </location>
</feature>
<dbReference type="PROSITE" id="PS50188">
    <property type="entry name" value="B302_SPRY"/>
    <property type="match status" value="1"/>
</dbReference>
<keyword evidence="3" id="KW-0862">Zinc</keyword>
<dbReference type="GO" id="GO:0008270">
    <property type="term" value="F:zinc ion binding"/>
    <property type="evidence" value="ECO:0007669"/>
    <property type="project" value="UniProtKB-KW"/>
</dbReference>
<dbReference type="SMART" id="SM00184">
    <property type="entry name" value="RING"/>
    <property type="match status" value="1"/>
</dbReference>
<evidence type="ECO:0000256" key="5">
    <source>
        <dbReference type="SAM" id="MobiDB-lite"/>
    </source>
</evidence>
<feature type="region of interest" description="Disordered" evidence="5">
    <location>
        <begin position="305"/>
        <end position="342"/>
    </location>
</feature>
<evidence type="ECO:0000313" key="9">
    <source>
        <dbReference type="RefSeq" id="XP_054859579.1"/>
    </source>
</evidence>
<evidence type="ECO:0000256" key="2">
    <source>
        <dbReference type="ARBA" id="ARBA00022771"/>
    </source>
</evidence>
<dbReference type="InterPro" id="IPR050143">
    <property type="entry name" value="TRIM/RBCC"/>
</dbReference>
<evidence type="ECO:0000256" key="1">
    <source>
        <dbReference type="ARBA" id="ARBA00022723"/>
    </source>
</evidence>
<keyword evidence="8" id="KW-1185">Reference proteome</keyword>
<gene>
    <name evidence="9" type="primary">LOC129346264</name>
</gene>
<dbReference type="InterPro" id="IPR043136">
    <property type="entry name" value="B30.2/SPRY_sf"/>
</dbReference>
<evidence type="ECO:0000256" key="4">
    <source>
        <dbReference type="PROSITE-ProRule" id="PRU00175"/>
    </source>
</evidence>
<dbReference type="SMART" id="SM00449">
    <property type="entry name" value="SPRY"/>
    <property type="match status" value="1"/>
</dbReference>
<evidence type="ECO:0000256" key="3">
    <source>
        <dbReference type="ARBA" id="ARBA00022833"/>
    </source>
</evidence>
<dbReference type="InterPro" id="IPR001841">
    <property type="entry name" value="Znf_RING"/>
</dbReference>
<feature type="domain" description="B30.2/SPRY" evidence="7">
    <location>
        <begin position="332"/>
        <end position="523"/>
    </location>
</feature>
<keyword evidence="2 4" id="KW-0863">Zinc-finger</keyword>
<dbReference type="InterPro" id="IPR017907">
    <property type="entry name" value="Znf_RING_CS"/>
</dbReference>
<evidence type="ECO:0000259" key="6">
    <source>
        <dbReference type="PROSITE" id="PS50089"/>
    </source>
</evidence>
<dbReference type="AlphaFoldDB" id="A0AA97LL41"/>
<dbReference type="InterPro" id="IPR003877">
    <property type="entry name" value="SPRY_dom"/>
</dbReference>
<sequence>MAAAAAAADPLENLQGELTCCICLDYFKHPVSIKKCSHSFCRGCITRLCRSKGGKAPCPSCMQDFGLNNLVGNRSLANVVEIVQQLKDDPGAWARKRRSGPELLALFGQDDPEAPGVQTLKLSARCRLGPLEDKVKINEISEQVNMIVEAVSNMRKDGTEMKDYVSGIKSSISEDFRVMQKHLGNQEKMLLEVLDQECRTAEQKIDGMIQPLVSRIDKLLDLQNNSEEMLKSVSPEQEVCMGSSPTADEITLDIPKISSVLHAVKKFKRLLLEMPVPWNGPEQTLQEPSPGTSGTRETLMDVAEHAVASSSNSSQSQDTHQDTSGYSSSVESDGDSSMPGITSQFSQWASSVTFDLKRIHDKLEVTKDKRRVRVSQFTCEYERSPKRFRISQVMGSPGFSEGRHYWEVNTKDSAGWAIGVAVEEIGSRDQLGRNELSWCIEWSNEKLSAWHKGQETQISEEKPLRVGTFLDIPQNCLSFYSCTGKETCLHTFEIKIVSPVYPAFWIYGGGAGEFLTIYNSKRS</sequence>
<dbReference type="PROSITE" id="PS00518">
    <property type="entry name" value="ZF_RING_1"/>
    <property type="match status" value="1"/>
</dbReference>
<organism evidence="8 9">
    <name type="scientific">Eublepharis macularius</name>
    <name type="common">Leopard gecko</name>
    <name type="synonym">Cyrtodactylus macularius</name>
    <dbReference type="NCBI Taxonomy" id="481883"/>
    <lineage>
        <taxon>Eukaryota</taxon>
        <taxon>Metazoa</taxon>
        <taxon>Chordata</taxon>
        <taxon>Craniata</taxon>
        <taxon>Vertebrata</taxon>
        <taxon>Euteleostomi</taxon>
        <taxon>Lepidosauria</taxon>
        <taxon>Squamata</taxon>
        <taxon>Bifurcata</taxon>
        <taxon>Gekkota</taxon>
        <taxon>Eublepharidae</taxon>
        <taxon>Eublepharinae</taxon>
        <taxon>Eublepharis</taxon>
    </lineage>
</organism>
<keyword evidence="1" id="KW-0479">Metal-binding</keyword>
<dbReference type="RefSeq" id="XP_054859579.1">
    <property type="nucleotide sequence ID" value="XM_055003604.1"/>
</dbReference>
<evidence type="ECO:0000313" key="8">
    <source>
        <dbReference type="Proteomes" id="UP001190640"/>
    </source>
</evidence>
<dbReference type="Gene3D" id="3.30.40.10">
    <property type="entry name" value="Zinc/RING finger domain, C3HC4 (zinc finger)"/>
    <property type="match status" value="1"/>
</dbReference>
<dbReference type="PROSITE" id="PS50089">
    <property type="entry name" value="ZF_RING_2"/>
    <property type="match status" value="1"/>
</dbReference>
<dbReference type="InterPro" id="IPR006574">
    <property type="entry name" value="PRY"/>
</dbReference>
<proteinExistence type="predicted"/>
<dbReference type="PANTHER" id="PTHR24103">
    <property type="entry name" value="E3 UBIQUITIN-PROTEIN LIGASE TRIM"/>
    <property type="match status" value="1"/>
</dbReference>
<name>A0AA97LL41_EUBMA</name>
<dbReference type="Proteomes" id="UP001190640">
    <property type="component" value="Chromosome 19"/>
</dbReference>
<evidence type="ECO:0000259" key="7">
    <source>
        <dbReference type="PROSITE" id="PS50188"/>
    </source>
</evidence>
<feature type="domain" description="RING-type" evidence="6">
    <location>
        <begin position="20"/>
        <end position="61"/>
    </location>
</feature>
<dbReference type="Gene3D" id="2.60.120.920">
    <property type="match status" value="1"/>
</dbReference>
<dbReference type="SMART" id="SM00589">
    <property type="entry name" value="PRY"/>
    <property type="match status" value="1"/>
</dbReference>
<dbReference type="InterPro" id="IPR013083">
    <property type="entry name" value="Znf_RING/FYVE/PHD"/>
</dbReference>
<dbReference type="Pfam" id="PF15227">
    <property type="entry name" value="zf-C3HC4_4"/>
    <property type="match status" value="1"/>
</dbReference>
<accession>A0AA97LL41</accession>